<dbReference type="FunFam" id="3.90.230.10:FF:000009">
    <property type="entry name" value="xaa-Pro aminopeptidase 2"/>
    <property type="match status" value="1"/>
</dbReference>
<dbReference type="GO" id="GO:0046872">
    <property type="term" value="F:metal ion binding"/>
    <property type="evidence" value="ECO:0007669"/>
    <property type="project" value="UniProtKB-KW"/>
</dbReference>
<feature type="domain" description="Creatinase N-terminal" evidence="8">
    <location>
        <begin position="8"/>
        <end position="134"/>
    </location>
</feature>
<evidence type="ECO:0000259" key="9">
    <source>
        <dbReference type="Pfam" id="PF16188"/>
    </source>
</evidence>
<dbReference type="Pfam" id="PF00557">
    <property type="entry name" value="Peptidase_M24"/>
    <property type="match status" value="1"/>
</dbReference>
<evidence type="ECO:0000256" key="5">
    <source>
        <dbReference type="ARBA" id="ARBA00023049"/>
    </source>
</evidence>
<dbReference type="AlphaFoldDB" id="A0A938WRU4"/>
<dbReference type="EMBL" id="JACJJG010000006">
    <property type="protein sequence ID" value="MBM6672817.1"/>
    <property type="molecule type" value="Genomic_DNA"/>
</dbReference>
<sequence length="594" mass="65911">MSTMISSRLSALRDVMRRESIDAFIFPSTDPHNGEYVPARWEGRKWISGFNGSAGTAVVTMNDAALWTDSRYFLAAEEQLRGTGFKLMKERIEGTPSITKWLGMKLSTVESPTVGVDGTVNSAASVNRLIAELRAEGGITVRTNYDPLDLIWTDRPSVPQDKVSIHPLEYAGERCGDKITRIRAALKERHACGMLVAALDDIAWTLNLRGADVHCNPVFVTYLLIDSKSVTLFVDRDKLTPEVEAYLAAEGVGTAGYGDVGKALERYGEYNILMDEDEINYTLYNIPACVKVAGPSPIPALKAVKNATEIECFRHAMLRDGVAMVKFLRWLRPAVEAGGQTEMSIDAKLTSLRAEQPLYKGLSFDTIAAYQEHGAIVHYEATPETDVELRPEGLLLIDSGAQYLDGTTDITRTVALGPVTEEQRRIYTLVLKAHIRLEMCKFPRGASGTQLDAVAREPLWREGLNYLHGTGHGVGSYLNVHEGPHQIRMEHVPAPLVEGMTVTDEPGLYLASRFGVRTENTLLTVPYMETEFGRFLGFEPLTLCPIDTEPVITDMLTSEERSWLNGYHRMVYDRLAPHLDAGEREWLARACAEV</sequence>
<keyword evidence="4" id="KW-0378">Hydrolase</keyword>
<dbReference type="GO" id="GO:0070006">
    <property type="term" value="F:metalloaminopeptidase activity"/>
    <property type="evidence" value="ECO:0007669"/>
    <property type="project" value="InterPro"/>
</dbReference>
<dbReference type="Proteomes" id="UP000706891">
    <property type="component" value="Unassembled WGS sequence"/>
</dbReference>
<evidence type="ECO:0000259" key="7">
    <source>
        <dbReference type="Pfam" id="PF00557"/>
    </source>
</evidence>
<comment type="caution">
    <text evidence="10">The sequence shown here is derived from an EMBL/GenBank/DDBJ whole genome shotgun (WGS) entry which is preliminary data.</text>
</comment>
<reference evidence="10" key="2">
    <citation type="journal article" date="2021" name="Sci. Rep.">
        <title>The distribution of antibiotic resistance genes in chicken gut microbiota commensals.</title>
        <authorList>
            <person name="Juricova H."/>
            <person name="Matiasovicova J."/>
            <person name="Kubasova T."/>
            <person name="Cejkova D."/>
            <person name="Rychlik I."/>
        </authorList>
    </citation>
    <scope>NUCLEOTIDE SEQUENCE</scope>
    <source>
        <strain evidence="10">An824</strain>
    </source>
</reference>
<dbReference type="RefSeq" id="WP_205103322.1">
    <property type="nucleotide sequence ID" value="NZ_JACJJG010000006.1"/>
</dbReference>
<comment type="similarity">
    <text evidence="1 6">Belongs to the peptidase M24B family.</text>
</comment>
<dbReference type="Pfam" id="PF01321">
    <property type="entry name" value="Creatinase_N"/>
    <property type="match status" value="1"/>
</dbReference>
<gene>
    <name evidence="10" type="ORF">H6A34_02840</name>
</gene>
<reference evidence="10" key="1">
    <citation type="submission" date="2020-08" db="EMBL/GenBank/DDBJ databases">
        <authorList>
            <person name="Cejkova D."/>
            <person name="Kubasova T."/>
            <person name="Jahodarova E."/>
            <person name="Rychlik I."/>
        </authorList>
    </citation>
    <scope>NUCLEOTIDE SEQUENCE</scope>
    <source>
        <strain evidence="10">An824</strain>
    </source>
</reference>
<dbReference type="InterPro" id="IPR050422">
    <property type="entry name" value="X-Pro_aminopeptidase_P"/>
</dbReference>
<dbReference type="InterPro" id="IPR033740">
    <property type="entry name" value="Pept_M24B"/>
</dbReference>
<dbReference type="InterPro" id="IPR000587">
    <property type="entry name" value="Creatinase_N"/>
</dbReference>
<dbReference type="PANTHER" id="PTHR43763">
    <property type="entry name" value="XAA-PRO AMINOPEPTIDASE 1"/>
    <property type="match status" value="1"/>
</dbReference>
<dbReference type="InterPro" id="IPR029149">
    <property type="entry name" value="Creatin/AminoP/Spt16_N"/>
</dbReference>
<dbReference type="GO" id="GO:0005737">
    <property type="term" value="C:cytoplasm"/>
    <property type="evidence" value="ECO:0007669"/>
    <property type="project" value="UniProtKB-ARBA"/>
</dbReference>
<dbReference type="InterPro" id="IPR000994">
    <property type="entry name" value="Pept_M24"/>
</dbReference>
<dbReference type="Gene3D" id="3.40.350.10">
    <property type="entry name" value="Creatinase/prolidase N-terminal domain"/>
    <property type="match status" value="2"/>
</dbReference>
<evidence type="ECO:0000256" key="2">
    <source>
        <dbReference type="ARBA" id="ARBA00022670"/>
    </source>
</evidence>
<organism evidence="10 11">
    <name type="scientific">Marseilla massiliensis</name>
    <dbReference type="NCBI Taxonomy" id="1841864"/>
    <lineage>
        <taxon>Bacteria</taxon>
        <taxon>Pseudomonadati</taxon>
        <taxon>Bacteroidota</taxon>
        <taxon>Bacteroidia</taxon>
        <taxon>Bacteroidales</taxon>
        <taxon>Prevotellaceae</taxon>
        <taxon>Marseilla</taxon>
    </lineage>
</organism>
<keyword evidence="2" id="KW-0645">Protease</keyword>
<dbReference type="Pfam" id="PF16189">
    <property type="entry name" value="Creatinase_N_2"/>
    <property type="match status" value="1"/>
</dbReference>
<feature type="domain" description="Peptidase M24" evidence="7">
    <location>
        <begin position="311"/>
        <end position="523"/>
    </location>
</feature>
<evidence type="ECO:0000256" key="3">
    <source>
        <dbReference type="ARBA" id="ARBA00022723"/>
    </source>
</evidence>
<dbReference type="Gene3D" id="3.90.230.10">
    <property type="entry name" value="Creatinase/methionine aminopeptidase superfamily"/>
    <property type="match status" value="1"/>
</dbReference>
<dbReference type="InterPro" id="IPR036005">
    <property type="entry name" value="Creatinase/aminopeptidase-like"/>
</dbReference>
<dbReference type="SUPFAM" id="SSF55920">
    <property type="entry name" value="Creatinase/aminopeptidase"/>
    <property type="match status" value="1"/>
</dbReference>
<dbReference type="SUPFAM" id="SSF53092">
    <property type="entry name" value="Creatinase/prolidase N-terminal domain"/>
    <property type="match status" value="1"/>
</dbReference>
<evidence type="ECO:0000256" key="6">
    <source>
        <dbReference type="RuleBase" id="RU000590"/>
    </source>
</evidence>
<dbReference type="CDD" id="cd01085">
    <property type="entry name" value="APP"/>
    <property type="match status" value="1"/>
</dbReference>
<dbReference type="PANTHER" id="PTHR43763:SF6">
    <property type="entry name" value="XAA-PRO AMINOPEPTIDASE 1"/>
    <property type="match status" value="1"/>
</dbReference>
<name>A0A938WRU4_9BACT</name>
<protein>
    <submittedName>
        <fullName evidence="10">Aminopeptidase P family protein</fullName>
    </submittedName>
</protein>
<evidence type="ECO:0000313" key="11">
    <source>
        <dbReference type="Proteomes" id="UP000706891"/>
    </source>
</evidence>
<accession>A0A938WRU4</accession>
<keyword evidence="5" id="KW-0482">Metalloprotease</keyword>
<dbReference type="InterPro" id="IPR001131">
    <property type="entry name" value="Peptidase_M24B_aminopep-P_CS"/>
</dbReference>
<proteinExistence type="inferred from homology"/>
<keyword evidence="10" id="KW-0031">Aminopeptidase</keyword>
<evidence type="ECO:0000256" key="4">
    <source>
        <dbReference type="ARBA" id="ARBA00022801"/>
    </source>
</evidence>
<dbReference type="PROSITE" id="PS00491">
    <property type="entry name" value="PROLINE_PEPTIDASE"/>
    <property type="match status" value="1"/>
</dbReference>
<keyword evidence="3 6" id="KW-0479">Metal-binding</keyword>
<keyword evidence="11" id="KW-1185">Reference proteome</keyword>
<evidence type="ECO:0000313" key="10">
    <source>
        <dbReference type="EMBL" id="MBM6672817.1"/>
    </source>
</evidence>
<dbReference type="Pfam" id="PF16188">
    <property type="entry name" value="Peptidase_M24_C"/>
    <property type="match status" value="1"/>
</dbReference>
<feature type="domain" description="Peptidase M24 C-terminal" evidence="9">
    <location>
        <begin position="535"/>
        <end position="593"/>
    </location>
</feature>
<evidence type="ECO:0000256" key="1">
    <source>
        <dbReference type="ARBA" id="ARBA00008766"/>
    </source>
</evidence>
<evidence type="ECO:0000259" key="8">
    <source>
        <dbReference type="Pfam" id="PF01321"/>
    </source>
</evidence>
<dbReference type="InterPro" id="IPR032416">
    <property type="entry name" value="Peptidase_M24_C"/>
</dbReference>
<dbReference type="GO" id="GO:0006508">
    <property type="term" value="P:proteolysis"/>
    <property type="evidence" value="ECO:0007669"/>
    <property type="project" value="UniProtKB-KW"/>
</dbReference>